<feature type="compositionally biased region" description="Polar residues" evidence="1">
    <location>
        <begin position="253"/>
        <end position="265"/>
    </location>
</feature>
<sequence>MQLAKNSCSEPTLLLQLILAEKILDQAERSIRYTKIDTYSELFKALRTQVFIPVTVNDCKQGLTESVQAFSNRFRRHSELQCAVQSRYKGATSRHIAIQKANEKALHMYITNLCGEIGQTVLACDPKTSNQRGIMKENRPKLTTPRSNFTSTPHQRNVCFQNLTPRLIEAPQPRLSLLAPVPRPPTCEHCKKSDHHQSQCYQLRNFQHRQFGKIPLRVNNLTEPTRQDQSNLPTESTITPENFNTCDYEESMETPQDSYWTQDQE</sequence>
<keyword evidence="3" id="KW-1185">Reference proteome</keyword>
<feature type="region of interest" description="Disordered" evidence="1">
    <location>
        <begin position="223"/>
        <end position="265"/>
    </location>
</feature>
<proteinExistence type="predicted"/>
<evidence type="ECO:0000313" key="2">
    <source>
        <dbReference type="EMBL" id="KAK9302452.1"/>
    </source>
</evidence>
<protein>
    <recommendedName>
        <fullName evidence="4">Gag protein</fullName>
    </recommendedName>
</protein>
<name>A0AAW0ZXF2_9HYME</name>
<feature type="compositionally biased region" description="Polar residues" evidence="1">
    <location>
        <begin position="223"/>
        <end position="245"/>
    </location>
</feature>
<comment type="caution">
    <text evidence="2">The sequence shown here is derived from an EMBL/GenBank/DDBJ whole genome shotgun (WGS) entry which is preliminary data.</text>
</comment>
<evidence type="ECO:0008006" key="4">
    <source>
        <dbReference type="Google" id="ProtNLM"/>
    </source>
</evidence>
<reference evidence="2 3" key="1">
    <citation type="submission" date="2024-05" db="EMBL/GenBank/DDBJ databases">
        <title>The nuclear and mitochondrial genome assemblies of Tetragonisca angustula (Apidae: Meliponini), a tiny yet remarkable pollinator in the Neotropics.</title>
        <authorList>
            <person name="Ferrari R."/>
            <person name="Ricardo P.C."/>
            <person name="Dias F.C."/>
            <person name="Araujo N.S."/>
            <person name="Soares D.O."/>
            <person name="Zhou Q.-S."/>
            <person name="Zhu C.-D."/>
            <person name="Coutinho L."/>
            <person name="Airas M.C."/>
            <person name="Batista T.M."/>
        </authorList>
    </citation>
    <scope>NUCLEOTIDE SEQUENCE [LARGE SCALE GENOMIC DNA]</scope>
    <source>
        <strain evidence="2">ASF017062</strain>
        <tissue evidence="2">Abdomen</tissue>
    </source>
</reference>
<dbReference type="Proteomes" id="UP001432146">
    <property type="component" value="Unassembled WGS sequence"/>
</dbReference>
<dbReference type="EMBL" id="JAWNGG020000095">
    <property type="protein sequence ID" value="KAK9302452.1"/>
    <property type="molecule type" value="Genomic_DNA"/>
</dbReference>
<evidence type="ECO:0000313" key="3">
    <source>
        <dbReference type="Proteomes" id="UP001432146"/>
    </source>
</evidence>
<gene>
    <name evidence="2" type="ORF">QLX08_005526</name>
</gene>
<evidence type="ECO:0000256" key="1">
    <source>
        <dbReference type="SAM" id="MobiDB-lite"/>
    </source>
</evidence>
<dbReference type="AlphaFoldDB" id="A0AAW0ZXF2"/>
<accession>A0AAW0ZXF2</accession>
<organism evidence="2 3">
    <name type="scientific">Tetragonisca angustula</name>
    <dbReference type="NCBI Taxonomy" id="166442"/>
    <lineage>
        <taxon>Eukaryota</taxon>
        <taxon>Metazoa</taxon>
        <taxon>Ecdysozoa</taxon>
        <taxon>Arthropoda</taxon>
        <taxon>Hexapoda</taxon>
        <taxon>Insecta</taxon>
        <taxon>Pterygota</taxon>
        <taxon>Neoptera</taxon>
        <taxon>Endopterygota</taxon>
        <taxon>Hymenoptera</taxon>
        <taxon>Apocrita</taxon>
        <taxon>Aculeata</taxon>
        <taxon>Apoidea</taxon>
        <taxon>Anthophila</taxon>
        <taxon>Apidae</taxon>
        <taxon>Tetragonisca</taxon>
    </lineage>
</organism>